<name>A0A5J4PDE8_9ZZZZ</name>
<evidence type="ECO:0000256" key="2">
    <source>
        <dbReference type="ARBA" id="ARBA00022448"/>
    </source>
</evidence>
<gene>
    <name evidence="8" type="ORF">EZS27_041337</name>
</gene>
<protein>
    <submittedName>
        <fullName evidence="8">TonB-dependent receptor SusC</fullName>
    </submittedName>
</protein>
<keyword evidence="3" id="KW-0812">Transmembrane</keyword>
<keyword evidence="4" id="KW-0798">TonB box</keyword>
<feature type="non-terminal residue" evidence="8">
    <location>
        <position position="1"/>
    </location>
</feature>
<comment type="subcellular location">
    <subcellularLocation>
        <location evidence="1">Cell outer membrane</location>
        <topology evidence="1">Multi-pass membrane protein</topology>
    </subcellularLocation>
</comment>
<dbReference type="InterPro" id="IPR000531">
    <property type="entry name" value="Beta-barrel_TonB"/>
</dbReference>
<dbReference type="Pfam" id="PF00593">
    <property type="entry name" value="TonB_dep_Rec_b-barrel"/>
    <property type="match status" value="1"/>
</dbReference>
<feature type="non-terminal residue" evidence="8">
    <location>
        <position position="236"/>
    </location>
</feature>
<dbReference type="GO" id="GO:0009279">
    <property type="term" value="C:cell outer membrane"/>
    <property type="evidence" value="ECO:0007669"/>
    <property type="project" value="UniProtKB-SubCell"/>
</dbReference>
<evidence type="ECO:0000256" key="3">
    <source>
        <dbReference type="ARBA" id="ARBA00022692"/>
    </source>
</evidence>
<organism evidence="8">
    <name type="scientific">termite gut metagenome</name>
    <dbReference type="NCBI Taxonomy" id="433724"/>
    <lineage>
        <taxon>unclassified sequences</taxon>
        <taxon>metagenomes</taxon>
        <taxon>organismal metagenomes</taxon>
    </lineage>
</organism>
<proteinExistence type="predicted"/>
<evidence type="ECO:0000256" key="6">
    <source>
        <dbReference type="ARBA" id="ARBA00023237"/>
    </source>
</evidence>
<evidence type="ECO:0000313" key="8">
    <source>
        <dbReference type="EMBL" id="KAA6306998.1"/>
    </source>
</evidence>
<keyword evidence="5" id="KW-0472">Membrane</keyword>
<comment type="caution">
    <text evidence="8">The sequence shown here is derived from an EMBL/GenBank/DDBJ whole genome shotgun (WGS) entry which is preliminary data.</text>
</comment>
<keyword evidence="2" id="KW-0813">Transport</keyword>
<sequence length="236" mass="25765">QTFDVKTTTWVNGFSSFWAGSKTMANQDLKWETTVTRNIGLDVTTWGGRLSGTLEAYLNNTKDLLIQFPTPGTGYDNQYRNMGETENKGLEASVNVIAIDKKDFGLSINANIGFNKNKIKSLGQMENFNVESGWASTEIGADYRIATGGSVGKMYGFKSAGRYEVTDFTQDEKGNWILREGVVDSSPMVGALRPGSMKLVNQTEGDNAVDEEDKVVIGDANPLHTGGFTINGRIYG</sequence>
<dbReference type="Gene3D" id="2.40.170.20">
    <property type="entry name" value="TonB-dependent receptor, beta-barrel domain"/>
    <property type="match status" value="1"/>
</dbReference>
<dbReference type="PROSITE" id="PS52016">
    <property type="entry name" value="TONB_DEPENDENT_REC_3"/>
    <property type="match status" value="1"/>
</dbReference>
<accession>A0A5J4PDE8</accession>
<evidence type="ECO:0000259" key="7">
    <source>
        <dbReference type="Pfam" id="PF00593"/>
    </source>
</evidence>
<dbReference type="SUPFAM" id="SSF56935">
    <property type="entry name" value="Porins"/>
    <property type="match status" value="1"/>
</dbReference>
<dbReference type="InterPro" id="IPR036942">
    <property type="entry name" value="Beta-barrel_TonB_sf"/>
</dbReference>
<evidence type="ECO:0000256" key="5">
    <source>
        <dbReference type="ARBA" id="ARBA00023136"/>
    </source>
</evidence>
<dbReference type="AlphaFoldDB" id="A0A5J4PDE8"/>
<dbReference type="InterPro" id="IPR039426">
    <property type="entry name" value="TonB-dep_rcpt-like"/>
</dbReference>
<keyword evidence="8" id="KW-0675">Receptor</keyword>
<dbReference type="EMBL" id="SNRY01009484">
    <property type="protein sequence ID" value="KAA6306998.1"/>
    <property type="molecule type" value="Genomic_DNA"/>
</dbReference>
<feature type="domain" description="TonB-dependent receptor-like beta-barrel" evidence="7">
    <location>
        <begin position="20"/>
        <end position="121"/>
    </location>
</feature>
<evidence type="ECO:0000256" key="4">
    <source>
        <dbReference type="ARBA" id="ARBA00023077"/>
    </source>
</evidence>
<keyword evidence="6" id="KW-0998">Cell outer membrane</keyword>
<evidence type="ECO:0000256" key="1">
    <source>
        <dbReference type="ARBA" id="ARBA00004571"/>
    </source>
</evidence>
<reference evidence="8" key="1">
    <citation type="submission" date="2019-03" db="EMBL/GenBank/DDBJ databases">
        <title>Single cell metagenomics reveals metabolic interactions within the superorganism composed of flagellate Streblomastix strix and complex community of Bacteroidetes bacteria on its surface.</title>
        <authorList>
            <person name="Treitli S.C."/>
            <person name="Kolisko M."/>
            <person name="Husnik F."/>
            <person name="Keeling P."/>
            <person name="Hampl V."/>
        </authorList>
    </citation>
    <scope>NUCLEOTIDE SEQUENCE</scope>
    <source>
        <strain evidence="8">STM</strain>
    </source>
</reference>